<feature type="region of interest" description="Disordered" evidence="1">
    <location>
        <begin position="228"/>
        <end position="249"/>
    </location>
</feature>
<organism evidence="3 4">
    <name type="scientific">Curtobacterium herbarum</name>
    <dbReference type="NCBI Taxonomy" id="150122"/>
    <lineage>
        <taxon>Bacteria</taxon>
        <taxon>Bacillati</taxon>
        <taxon>Actinomycetota</taxon>
        <taxon>Actinomycetes</taxon>
        <taxon>Micrococcales</taxon>
        <taxon>Microbacteriaceae</taxon>
        <taxon>Curtobacterium</taxon>
    </lineage>
</organism>
<keyword evidence="2" id="KW-0472">Membrane</keyword>
<evidence type="ECO:0000256" key="1">
    <source>
        <dbReference type="SAM" id="MobiDB-lite"/>
    </source>
</evidence>
<protein>
    <submittedName>
        <fullName evidence="3">Uncharacterized protein</fullName>
    </submittedName>
</protein>
<feature type="transmembrane region" description="Helical" evidence="2">
    <location>
        <begin position="275"/>
        <end position="298"/>
    </location>
</feature>
<feature type="region of interest" description="Disordered" evidence="1">
    <location>
        <begin position="1"/>
        <end position="22"/>
    </location>
</feature>
<dbReference type="EMBL" id="BAAAJX010000014">
    <property type="protein sequence ID" value="GAA1494213.1"/>
    <property type="molecule type" value="Genomic_DNA"/>
</dbReference>
<reference evidence="3 4" key="1">
    <citation type="journal article" date="2019" name="Int. J. Syst. Evol. Microbiol.">
        <title>The Global Catalogue of Microorganisms (GCM) 10K type strain sequencing project: providing services to taxonomists for standard genome sequencing and annotation.</title>
        <authorList>
            <consortium name="The Broad Institute Genomics Platform"/>
            <consortium name="The Broad Institute Genome Sequencing Center for Infectious Disease"/>
            <person name="Wu L."/>
            <person name="Ma J."/>
        </authorList>
    </citation>
    <scope>NUCLEOTIDE SEQUENCE [LARGE SCALE GENOMIC DNA]</scope>
    <source>
        <strain evidence="3 4">JCM 12140</strain>
    </source>
</reference>
<name>A0ABN1ZEQ7_9MICO</name>
<proteinExistence type="predicted"/>
<gene>
    <name evidence="3" type="ORF">GCM10009627_25590</name>
</gene>
<accession>A0ABN1ZEQ7</accession>
<dbReference type="Proteomes" id="UP001501742">
    <property type="component" value="Unassembled WGS sequence"/>
</dbReference>
<evidence type="ECO:0000256" key="2">
    <source>
        <dbReference type="SAM" id="Phobius"/>
    </source>
</evidence>
<evidence type="ECO:0000313" key="3">
    <source>
        <dbReference type="EMBL" id="GAA1494213.1"/>
    </source>
</evidence>
<feature type="compositionally biased region" description="Basic and acidic residues" evidence="1">
    <location>
        <begin position="7"/>
        <end position="17"/>
    </location>
</feature>
<keyword evidence="2" id="KW-0812">Transmembrane</keyword>
<keyword evidence="2" id="KW-1133">Transmembrane helix</keyword>
<evidence type="ECO:0000313" key="4">
    <source>
        <dbReference type="Proteomes" id="UP001501742"/>
    </source>
</evidence>
<sequence>MGEQEFSTDRRSGREARPPPATLVTMEPWEQIDLCWRAPEPADAFATWLADRSTVTHDHLVGVAEVGRDETGALVARASAPAGLPLPAALDRIGAPTVGVAVTLTLPLLELARLADAGAVLLGRAGVDDVLVDDAGAVVLVDRPPGTTDRIGPGLVPGTEALVLAVRAVWDRVDPRETCRNAIDQACTDARRDGGAALLALERRIRAAAPPRPVRWDPPPMTFTFALDAGGGTSSGGGPPPRSAAPGASDSALGRLLEAGRELLRSGLLIGSHRIGVRGLVTGLVVVIGVVVAGSWGAG</sequence>
<comment type="caution">
    <text evidence="3">The sequence shown here is derived from an EMBL/GenBank/DDBJ whole genome shotgun (WGS) entry which is preliminary data.</text>
</comment>
<keyword evidence="4" id="KW-1185">Reference proteome</keyword>